<organism evidence="2 3">
    <name type="scientific">Blattamonas nauphoetae</name>
    <dbReference type="NCBI Taxonomy" id="2049346"/>
    <lineage>
        <taxon>Eukaryota</taxon>
        <taxon>Metamonada</taxon>
        <taxon>Preaxostyla</taxon>
        <taxon>Oxymonadida</taxon>
        <taxon>Blattamonas</taxon>
    </lineage>
</organism>
<sequence length="190" mass="20626">MSHWLHGCSSLSSSSSSSTQSNCLLNMQLKSRNIDTPARATPSIALRPSHPPPQSTQPTSALQRQLRHSTRGSVGVLLHSPPSLPVLIASPRTQAHPSMSGRQLISLDLVRKSVVPLLFSAAKPHFHSLEDTQHLHTSFVSILTLLLDLATPAVMKDLDIDDPLEQHAVCEIVLNQVLKPSEQGISHPCQ</sequence>
<feature type="compositionally biased region" description="Low complexity" evidence="1">
    <location>
        <begin position="9"/>
        <end position="18"/>
    </location>
</feature>
<evidence type="ECO:0000313" key="2">
    <source>
        <dbReference type="EMBL" id="KAK2940420.1"/>
    </source>
</evidence>
<keyword evidence="3" id="KW-1185">Reference proteome</keyword>
<feature type="region of interest" description="Disordered" evidence="1">
    <location>
        <begin position="1"/>
        <end position="20"/>
    </location>
</feature>
<dbReference type="EMBL" id="JARBJD010000675">
    <property type="protein sequence ID" value="KAK2940420.1"/>
    <property type="molecule type" value="Genomic_DNA"/>
</dbReference>
<comment type="caution">
    <text evidence="2">The sequence shown here is derived from an EMBL/GenBank/DDBJ whole genome shotgun (WGS) entry which is preliminary data.</text>
</comment>
<protein>
    <submittedName>
        <fullName evidence="2">Uncharacterized protein</fullName>
    </submittedName>
</protein>
<proteinExistence type="predicted"/>
<feature type="region of interest" description="Disordered" evidence="1">
    <location>
        <begin position="42"/>
        <end position="66"/>
    </location>
</feature>
<accession>A0ABQ9WQW7</accession>
<evidence type="ECO:0000313" key="3">
    <source>
        <dbReference type="Proteomes" id="UP001281761"/>
    </source>
</evidence>
<gene>
    <name evidence="2" type="ORF">BLNAU_24662</name>
</gene>
<evidence type="ECO:0000256" key="1">
    <source>
        <dbReference type="SAM" id="MobiDB-lite"/>
    </source>
</evidence>
<dbReference type="Proteomes" id="UP001281761">
    <property type="component" value="Unassembled WGS sequence"/>
</dbReference>
<reference evidence="2 3" key="1">
    <citation type="journal article" date="2022" name="bioRxiv">
        <title>Genomics of Preaxostyla Flagellates Illuminates Evolutionary Transitions and the Path Towards Mitochondrial Loss.</title>
        <authorList>
            <person name="Novak L.V.F."/>
            <person name="Treitli S.C."/>
            <person name="Pyrih J."/>
            <person name="Halakuc P."/>
            <person name="Pipaliya S.V."/>
            <person name="Vacek V."/>
            <person name="Brzon O."/>
            <person name="Soukal P."/>
            <person name="Eme L."/>
            <person name="Dacks J.B."/>
            <person name="Karnkowska A."/>
            <person name="Elias M."/>
            <person name="Hampl V."/>
        </authorList>
    </citation>
    <scope>NUCLEOTIDE SEQUENCE [LARGE SCALE GENOMIC DNA]</scope>
    <source>
        <strain evidence="2">NAU3</strain>
        <tissue evidence="2">Gut</tissue>
    </source>
</reference>
<name>A0ABQ9WQW7_9EUKA</name>